<sequence length="77" mass="8860">MLKNSWARRALIYEIDSHKFNCGILHRLCVILVERGMHSALGSQKKETLKGIKPIKVTKIYNIIIKSSTTCYLFSYS</sequence>
<dbReference type="AlphaFoldDB" id="A0A518V7M9"/>
<evidence type="ECO:0000313" key="2">
    <source>
        <dbReference type="Proteomes" id="UP000319432"/>
    </source>
</evidence>
<accession>A0A518V7M9</accession>
<dbReference type="EMBL" id="CP033464">
    <property type="protein sequence ID" value="QDX92984.1"/>
    <property type="molecule type" value="Genomic_DNA"/>
</dbReference>
<evidence type="ECO:0000313" key="1">
    <source>
        <dbReference type="EMBL" id="QDX92984.1"/>
    </source>
</evidence>
<organism evidence="1 2">
    <name type="scientific">Brevibacillus laterosporus</name>
    <name type="common">Bacillus laterosporus</name>
    <dbReference type="NCBI Taxonomy" id="1465"/>
    <lineage>
        <taxon>Bacteria</taxon>
        <taxon>Bacillati</taxon>
        <taxon>Bacillota</taxon>
        <taxon>Bacilli</taxon>
        <taxon>Bacillales</taxon>
        <taxon>Paenibacillaceae</taxon>
        <taxon>Brevibacillus</taxon>
    </lineage>
</organism>
<reference evidence="1 2" key="1">
    <citation type="submission" date="2018-11" db="EMBL/GenBank/DDBJ databases">
        <title>Phylogenetic determinants of toxin gene distribution in genomes of Brevibacillus laterosporus.</title>
        <authorList>
            <person name="Glare T.R."/>
            <person name="Durrant A."/>
            <person name="Berry C."/>
            <person name="Palma L."/>
            <person name="Ormskirk M."/>
            <person name="Cox M.O."/>
        </authorList>
    </citation>
    <scope>NUCLEOTIDE SEQUENCE [LARGE SCALE GENOMIC DNA]</scope>
    <source>
        <strain evidence="1 2">1821L</strain>
    </source>
</reference>
<dbReference type="Proteomes" id="UP000319432">
    <property type="component" value="Chromosome"/>
</dbReference>
<name>A0A518V7M9_BRELA</name>
<protein>
    <submittedName>
        <fullName evidence="1">Uncharacterized protein</fullName>
    </submittedName>
</protein>
<gene>
    <name evidence="1" type="ORF">EEL30_12125</name>
</gene>
<proteinExistence type="predicted"/>
<keyword evidence="2" id="KW-1185">Reference proteome</keyword>